<name>J7XCT4_BACCE</name>
<dbReference type="PATRIC" id="fig|1053189.3.peg.4360"/>
<organism evidence="1 2">
    <name type="scientific">Bacillus cereus BAG5X1-1</name>
    <dbReference type="NCBI Taxonomy" id="1053189"/>
    <lineage>
        <taxon>Bacteria</taxon>
        <taxon>Bacillati</taxon>
        <taxon>Bacillota</taxon>
        <taxon>Bacilli</taxon>
        <taxon>Bacillales</taxon>
        <taxon>Bacillaceae</taxon>
        <taxon>Bacillus</taxon>
        <taxon>Bacillus cereus group</taxon>
    </lineage>
</organism>
<accession>J7XCT4</accession>
<gene>
    <name evidence="1" type="ORF">IEE_04276</name>
</gene>
<dbReference type="HOGENOM" id="CLU_1243195_0_0_9"/>
<evidence type="ECO:0000313" key="2">
    <source>
        <dbReference type="Proteomes" id="UP000006600"/>
    </source>
</evidence>
<protein>
    <submittedName>
        <fullName evidence="1">Uncharacterized protein</fullName>
    </submittedName>
</protein>
<sequence length="229" mass="26243">MTMINENEFEAGQGINPLAKLGELRYILSRDEEHTFMQLLFSSSARMRATNFGLRRKEVMKMLGLNSEDIEGFESFVKRINGALSGYFQCVYDERRDQVIVMMRVPAKQAREVLSSESLGLPMFIFYHQEVLQNEFTLFNQLLSALGHETLQARRKVQTNLDPLLKIGAITKYDSPSQEEAYALTAIGSRMFSDSFLHRAAEFSQSQQLHMDDVLKFFKRYNVGGGETI</sequence>
<proteinExistence type="predicted"/>
<comment type="caution">
    <text evidence="1">The sequence shown here is derived from an EMBL/GenBank/DDBJ whole genome shotgun (WGS) entry which is preliminary data.</text>
</comment>
<dbReference type="Proteomes" id="UP000006600">
    <property type="component" value="Unassembled WGS sequence"/>
</dbReference>
<evidence type="ECO:0000313" key="1">
    <source>
        <dbReference type="EMBL" id="EJQ42113.1"/>
    </source>
</evidence>
<dbReference type="AlphaFoldDB" id="J7XCT4"/>
<reference evidence="1 2" key="1">
    <citation type="submission" date="2012-04" db="EMBL/GenBank/DDBJ databases">
        <title>The Genome Sequence of Bacillus cereus BAG5X1-1.</title>
        <authorList>
            <consortium name="The Broad Institute Genome Sequencing Platform"/>
            <consortium name="The Broad Institute Genome Sequencing Center for Infectious Disease"/>
            <person name="Feldgarden M."/>
            <person name="Van der Auwera G.A."/>
            <person name="Mahillon J."/>
            <person name="Duprez V."/>
            <person name="Timmery S."/>
            <person name="Mattelet C."/>
            <person name="Dierick K."/>
            <person name="Sun M."/>
            <person name="Yu Z."/>
            <person name="Zhu L."/>
            <person name="Hu X."/>
            <person name="Shank E.B."/>
            <person name="Swiecicka I."/>
            <person name="Hansen B.M."/>
            <person name="Andrup L."/>
            <person name="Young S.K."/>
            <person name="Zeng Q."/>
            <person name="Gargeya S."/>
            <person name="Fitzgerald M."/>
            <person name="Haas B."/>
            <person name="Abouelleil A."/>
            <person name="Alvarado L."/>
            <person name="Arachchi H.M."/>
            <person name="Berlin A."/>
            <person name="Chapman S.B."/>
            <person name="Goldberg J."/>
            <person name="Griggs A."/>
            <person name="Gujja S."/>
            <person name="Hansen M."/>
            <person name="Howarth C."/>
            <person name="Imamovic A."/>
            <person name="Larimer J."/>
            <person name="McCowen C."/>
            <person name="Montmayeur A."/>
            <person name="Murphy C."/>
            <person name="Neiman D."/>
            <person name="Pearson M."/>
            <person name="Priest M."/>
            <person name="Roberts A."/>
            <person name="Saif S."/>
            <person name="Shea T."/>
            <person name="Sisk P."/>
            <person name="Sykes S."/>
            <person name="Wortman J."/>
            <person name="Nusbaum C."/>
            <person name="Birren B."/>
        </authorList>
    </citation>
    <scope>NUCLEOTIDE SEQUENCE [LARGE SCALE GENOMIC DNA]</scope>
    <source>
        <strain evidence="1 2">BAG5X1-1</strain>
    </source>
</reference>
<dbReference type="EMBL" id="AHDJ01000036">
    <property type="protein sequence ID" value="EJQ42113.1"/>
    <property type="molecule type" value="Genomic_DNA"/>
</dbReference>